<gene>
    <name evidence="8" type="ORF">HETSPECPRED_005165</name>
</gene>
<organism evidence="8 9">
    <name type="scientific">Heterodermia speciosa</name>
    <dbReference type="NCBI Taxonomy" id="116794"/>
    <lineage>
        <taxon>Eukaryota</taxon>
        <taxon>Fungi</taxon>
        <taxon>Dikarya</taxon>
        <taxon>Ascomycota</taxon>
        <taxon>Pezizomycotina</taxon>
        <taxon>Lecanoromycetes</taxon>
        <taxon>OSLEUM clade</taxon>
        <taxon>Lecanoromycetidae</taxon>
        <taxon>Caliciales</taxon>
        <taxon>Physciaceae</taxon>
        <taxon>Heterodermia</taxon>
    </lineage>
</organism>
<sequence>MAKADFQALLEGPAGLPPKDTTPNFANPPNLEMIFDSTLALCLIAATIVVCIRLYSKVFLIRIIVCEDYMIVMAWIGQIGFIIPSVFDVRNGGGVHMWDVRLKISSDCSTFVPCWLNISGIFYSIIICLVKESILVQYLRIFVPNRRADVGLFMTIHTLIWTIFLFYLVVTVFQIAMCSPRERIWNKLVTEGHCFNEDVTFRSIGVFNVISDLAILIVPMVPIWKLQLPLKRKMLIIAIFATGFAACVTSVARTHYTFKVMNSLDASYEVMFMGLWTWAEITTGIIISCLPVTPKFFRYAGPKVRHMFPVSTRSRFRAHQPPESVSIKNEPEVYVHIERRPDGRNVGRDHLRTWGTAANGPTGSQGHHIPLSKRDMAASEEAVKNGRESVLADEVFVRVQDLESGT</sequence>
<name>A0A8H3IL19_9LECA</name>
<accession>A0A8H3IL19</accession>
<evidence type="ECO:0000313" key="8">
    <source>
        <dbReference type="EMBL" id="CAF9922838.1"/>
    </source>
</evidence>
<keyword evidence="9" id="KW-1185">Reference proteome</keyword>
<proteinExistence type="inferred from homology"/>
<comment type="similarity">
    <text evidence="5">Belongs to the SAT4 family.</text>
</comment>
<feature type="transmembrane region" description="Helical" evidence="6">
    <location>
        <begin position="68"/>
        <end position="87"/>
    </location>
</feature>
<keyword evidence="3 6" id="KW-1133">Transmembrane helix</keyword>
<evidence type="ECO:0000259" key="7">
    <source>
        <dbReference type="Pfam" id="PF20684"/>
    </source>
</evidence>
<evidence type="ECO:0000256" key="3">
    <source>
        <dbReference type="ARBA" id="ARBA00022989"/>
    </source>
</evidence>
<feature type="transmembrane region" description="Helical" evidence="6">
    <location>
        <begin position="276"/>
        <end position="297"/>
    </location>
</feature>
<evidence type="ECO:0000256" key="2">
    <source>
        <dbReference type="ARBA" id="ARBA00022692"/>
    </source>
</evidence>
<evidence type="ECO:0000313" key="9">
    <source>
        <dbReference type="Proteomes" id="UP000664521"/>
    </source>
</evidence>
<feature type="transmembrane region" description="Helical" evidence="6">
    <location>
        <begin position="235"/>
        <end position="256"/>
    </location>
</feature>
<keyword evidence="2 6" id="KW-0812">Transmembrane</keyword>
<dbReference type="PANTHER" id="PTHR33048:SF160">
    <property type="entry name" value="SAT4 FAMILY MEMBRANE PROTEIN"/>
    <property type="match status" value="1"/>
</dbReference>
<evidence type="ECO:0000256" key="5">
    <source>
        <dbReference type="ARBA" id="ARBA00038359"/>
    </source>
</evidence>
<evidence type="ECO:0000256" key="6">
    <source>
        <dbReference type="SAM" id="Phobius"/>
    </source>
</evidence>
<evidence type="ECO:0000256" key="4">
    <source>
        <dbReference type="ARBA" id="ARBA00023136"/>
    </source>
</evidence>
<feature type="transmembrane region" description="Helical" evidence="6">
    <location>
        <begin position="204"/>
        <end position="223"/>
    </location>
</feature>
<feature type="transmembrane region" description="Helical" evidence="6">
    <location>
        <begin position="110"/>
        <end position="130"/>
    </location>
</feature>
<reference evidence="8" key="1">
    <citation type="submission" date="2021-03" db="EMBL/GenBank/DDBJ databases">
        <authorList>
            <person name="Tagirdzhanova G."/>
        </authorList>
    </citation>
    <scope>NUCLEOTIDE SEQUENCE</scope>
</reference>
<dbReference type="Pfam" id="PF20684">
    <property type="entry name" value="Fung_rhodopsin"/>
    <property type="match status" value="1"/>
</dbReference>
<dbReference type="InterPro" id="IPR049326">
    <property type="entry name" value="Rhodopsin_dom_fungi"/>
</dbReference>
<comment type="subcellular location">
    <subcellularLocation>
        <location evidence="1">Membrane</location>
        <topology evidence="1">Multi-pass membrane protein</topology>
    </subcellularLocation>
</comment>
<dbReference type="InterPro" id="IPR052337">
    <property type="entry name" value="SAT4-like"/>
</dbReference>
<dbReference type="OrthoDB" id="4682787at2759"/>
<dbReference type="PANTHER" id="PTHR33048">
    <property type="entry name" value="PTH11-LIKE INTEGRAL MEMBRANE PROTEIN (AFU_ORTHOLOGUE AFUA_5G11245)"/>
    <property type="match status" value="1"/>
</dbReference>
<comment type="caution">
    <text evidence="8">The sequence shown here is derived from an EMBL/GenBank/DDBJ whole genome shotgun (WGS) entry which is preliminary data.</text>
</comment>
<dbReference type="Proteomes" id="UP000664521">
    <property type="component" value="Unassembled WGS sequence"/>
</dbReference>
<protein>
    <recommendedName>
        <fullName evidence="7">Rhodopsin domain-containing protein</fullName>
    </recommendedName>
</protein>
<dbReference type="AlphaFoldDB" id="A0A8H3IL19"/>
<dbReference type="GO" id="GO:0016020">
    <property type="term" value="C:membrane"/>
    <property type="evidence" value="ECO:0007669"/>
    <property type="project" value="UniProtKB-SubCell"/>
</dbReference>
<keyword evidence="4 6" id="KW-0472">Membrane</keyword>
<feature type="transmembrane region" description="Helical" evidence="6">
    <location>
        <begin position="150"/>
        <end position="176"/>
    </location>
</feature>
<feature type="transmembrane region" description="Helical" evidence="6">
    <location>
        <begin position="33"/>
        <end position="56"/>
    </location>
</feature>
<feature type="domain" description="Rhodopsin" evidence="7">
    <location>
        <begin position="52"/>
        <end position="297"/>
    </location>
</feature>
<evidence type="ECO:0000256" key="1">
    <source>
        <dbReference type="ARBA" id="ARBA00004141"/>
    </source>
</evidence>
<dbReference type="EMBL" id="CAJPDS010000031">
    <property type="protein sequence ID" value="CAF9922838.1"/>
    <property type="molecule type" value="Genomic_DNA"/>
</dbReference>